<keyword evidence="5" id="KW-1185">Reference proteome</keyword>
<dbReference type="InterPro" id="IPR044232">
    <property type="entry name" value="PUX1"/>
</dbReference>
<feature type="compositionally biased region" description="Low complexity" evidence="2">
    <location>
        <begin position="221"/>
        <end position="235"/>
    </location>
</feature>
<evidence type="ECO:0000259" key="3">
    <source>
        <dbReference type="PROSITE" id="PS50033"/>
    </source>
</evidence>
<dbReference type="Proteomes" id="UP001642360">
    <property type="component" value="Unassembled WGS sequence"/>
</dbReference>
<gene>
    <name evidence="4" type="ORF">ILEXP_LOCUS30547</name>
</gene>
<accession>A0ABC8SXS8</accession>
<dbReference type="InterPro" id="IPR001012">
    <property type="entry name" value="UBX_dom"/>
</dbReference>
<proteinExistence type="predicted"/>
<evidence type="ECO:0000256" key="1">
    <source>
        <dbReference type="ARBA" id="ARBA00022786"/>
    </source>
</evidence>
<feature type="region of interest" description="Disordered" evidence="2">
    <location>
        <begin position="221"/>
        <end position="258"/>
    </location>
</feature>
<dbReference type="Gene3D" id="3.10.20.90">
    <property type="entry name" value="Phosphatidylinositol 3-kinase Catalytic Subunit, Chain A, domain 1"/>
    <property type="match status" value="1"/>
</dbReference>
<evidence type="ECO:0000313" key="5">
    <source>
        <dbReference type="Proteomes" id="UP001642360"/>
    </source>
</evidence>
<dbReference type="PROSITE" id="PS50033">
    <property type="entry name" value="UBX"/>
    <property type="match status" value="1"/>
</dbReference>
<feature type="compositionally biased region" description="Basic residues" evidence="2">
    <location>
        <begin position="246"/>
        <end position="258"/>
    </location>
</feature>
<dbReference type="CDD" id="cd16118">
    <property type="entry name" value="UBX2_UBXN9"/>
    <property type="match status" value="1"/>
</dbReference>
<dbReference type="PANTHER" id="PTHR47557:SF2">
    <property type="entry name" value="PLANT UBX DOMAIN-CONTAINING PROTEIN 1"/>
    <property type="match status" value="1"/>
</dbReference>
<sequence>MQAKLAAAKEKFGREIRVFETLTGSPTSDVSNSEEPDDLYDFTAEDYYRILATKKEDKFLKTQKIREMEEAAQRSRITKAVIRIRFPDNHTLEVSFHPSETIQILVDLLMKVVAQPELPFFLYTTPPKKEIKDTSLDFYSAGFVPGAIVYFSYDMLKGCSSLLQYGFSVYCLTYFMVTTNAQWFDLSMATSLPGDDSAAASGPFLREEVMSLKGLELIAEQAEPAQSAPEPEIASTSSSVQERKPANKKTVKPKWLKM</sequence>
<dbReference type="EMBL" id="CAUOFW020003725">
    <property type="protein sequence ID" value="CAK9161725.1"/>
    <property type="molecule type" value="Genomic_DNA"/>
</dbReference>
<evidence type="ECO:0000313" key="4">
    <source>
        <dbReference type="EMBL" id="CAK9161725.1"/>
    </source>
</evidence>
<dbReference type="SMART" id="SM00166">
    <property type="entry name" value="UBX"/>
    <property type="match status" value="1"/>
</dbReference>
<protein>
    <recommendedName>
        <fullName evidence="3">UBX domain-containing protein</fullName>
    </recommendedName>
</protein>
<evidence type="ECO:0000256" key="2">
    <source>
        <dbReference type="SAM" id="MobiDB-lite"/>
    </source>
</evidence>
<dbReference type="SUPFAM" id="SSF54236">
    <property type="entry name" value="Ubiquitin-like"/>
    <property type="match status" value="1"/>
</dbReference>
<dbReference type="InterPro" id="IPR029071">
    <property type="entry name" value="Ubiquitin-like_domsf"/>
</dbReference>
<comment type="caution">
    <text evidence="4">The sequence shown here is derived from an EMBL/GenBank/DDBJ whole genome shotgun (WGS) entry which is preliminary data.</text>
</comment>
<dbReference type="PANTHER" id="PTHR47557">
    <property type="entry name" value="PLANT UBX DOMAIN-CONTAINING PROTEIN 1"/>
    <property type="match status" value="1"/>
</dbReference>
<dbReference type="Pfam" id="PF00789">
    <property type="entry name" value="UBX"/>
    <property type="match status" value="1"/>
</dbReference>
<keyword evidence="1" id="KW-0833">Ubl conjugation pathway</keyword>
<feature type="domain" description="UBX" evidence="3">
    <location>
        <begin position="75"/>
        <end position="151"/>
    </location>
</feature>
<dbReference type="AlphaFoldDB" id="A0ABC8SXS8"/>
<name>A0ABC8SXS8_9AQUA</name>
<organism evidence="4 5">
    <name type="scientific">Ilex paraguariensis</name>
    <name type="common">yerba mate</name>
    <dbReference type="NCBI Taxonomy" id="185542"/>
    <lineage>
        <taxon>Eukaryota</taxon>
        <taxon>Viridiplantae</taxon>
        <taxon>Streptophyta</taxon>
        <taxon>Embryophyta</taxon>
        <taxon>Tracheophyta</taxon>
        <taxon>Spermatophyta</taxon>
        <taxon>Magnoliopsida</taxon>
        <taxon>eudicotyledons</taxon>
        <taxon>Gunneridae</taxon>
        <taxon>Pentapetalae</taxon>
        <taxon>asterids</taxon>
        <taxon>campanulids</taxon>
        <taxon>Aquifoliales</taxon>
        <taxon>Aquifoliaceae</taxon>
        <taxon>Ilex</taxon>
    </lineage>
</organism>
<reference evidence="4 5" key="1">
    <citation type="submission" date="2024-02" db="EMBL/GenBank/DDBJ databases">
        <authorList>
            <person name="Vignale AGUSTIN F."/>
            <person name="Sosa J E."/>
            <person name="Modenutti C."/>
        </authorList>
    </citation>
    <scope>NUCLEOTIDE SEQUENCE [LARGE SCALE GENOMIC DNA]</scope>
</reference>